<dbReference type="Proteomes" id="UP000031433">
    <property type="component" value="Unassembled WGS sequence"/>
</dbReference>
<name>A0A0C1QRJ9_9BACT</name>
<dbReference type="InterPro" id="IPR002569">
    <property type="entry name" value="Met_Sox_Rdtase_MsrA_dom"/>
</dbReference>
<dbReference type="PANTHER" id="PTHR43774">
    <property type="entry name" value="PEPTIDE METHIONINE SULFOXIDE REDUCTASE"/>
    <property type="match status" value="1"/>
</dbReference>
<comment type="catalytic activity">
    <reaction evidence="2 4">
        <text>L-methionyl-[protein] + [thioredoxin]-disulfide + H2O = L-methionyl-(S)-S-oxide-[protein] + [thioredoxin]-dithiol</text>
        <dbReference type="Rhea" id="RHEA:14217"/>
        <dbReference type="Rhea" id="RHEA-COMP:10698"/>
        <dbReference type="Rhea" id="RHEA-COMP:10700"/>
        <dbReference type="Rhea" id="RHEA-COMP:12313"/>
        <dbReference type="Rhea" id="RHEA-COMP:12315"/>
        <dbReference type="ChEBI" id="CHEBI:15377"/>
        <dbReference type="ChEBI" id="CHEBI:16044"/>
        <dbReference type="ChEBI" id="CHEBI:29950"/>
        <dbReference type="ChEBI" id="CHEBI:44120"/>
        <dbReference type="ChEBI" id="CHEBI:50058"/>
        <dbReference type="EC" id="1.8.4.11"/>
    </reaction>
</comment>
<dbReference type="RefSeq" id="WP_039646981.1">
    <property type="nucleotide sequence ID" value="NZ_JXBL01000001.1"/>
</dbReference>
<dbReference type="Gene3D" id="3.30.1060.10">
    <property type="entry name" value="Peptide methionine sulphoxide reductase MsrA"/>
    <property type="match status" value="1"/>
</dbReference>
<dbReference type="EC" id="1.8.4.11" evidence="4"/>
<protein>
    <recommendedName>
        <fullName evidence="4">Peptide methionine sulfoxide reductase MsrA</fullName>
        <shortName evidence="4">Protein-methionine-S-oxide reductase</shortName>
        <ecNumber evidence="4">1.8.4.11</ecNumber>
    </recommendedName>
    <alternativeName>
        <fullName evidence="4">Peptide-methionine (S)-S-oxide reductase</fullName>
        <shortName evidence="4">Peptide Met(O) reductase</shortName>
    </alternativeName>
</protein>
<dbReference type="GO" id="GO:0008113">
    <property type="term" value="F:peptide-methionine (S)-S-oxide reductase activity"/>
    <property type="evidence" value="ECO:0007669"/>
    <property type="project" value="UniProtKB-UniRule"/>
</dbReference>
<dbReference type="EMBL" id="JXBL01000001">
    <property type="protein sequence ID" value="KIE43477.1"/>
    <property type="molecule type" value="Genomic_DNA"/>
</dbReference>
<comment type="function">
    <text evidence="4">Has an important function as a repair enzyme for proteins that have been inactivated by oxidation. Catalyzes the reversible oxidation-reduction of methionine sulfoxide in proteins to methionine.</text>
</comment>
<keyword evidence="1 4" id="KW-0560">Oxidoreductase</keyword>
<dbReference type="HAMAP" id="MF_01401">
    <property type="entry name" value="MsrA"/>
    <property type="match status" value="1"/>
</dbReference>
<accession>A0A0C1QRJ9</accession>
<reference evidence="6 7" key="1">
    <citation type="submission" date="2015-01" db="EMBL/GenBank/DDBJ databases">
        <title>Genome sequence of the anaerobic bacterium Geobacter soli GSS01, a dissimilatory Fe(III) reducer from soil.</title>
        <authorList>
            <person name="Yang G."/>
            <person name="Zhou S."/>
        </authorList>
    </citation>
    <scope>NUCLEOTIDE SEQUENCE [LARGE SCALE GENOMIC DNA]</scope>
    <source>
        <strain evidence="6 7">GSS01</strain>
    </source>
</reference>
<dbReference type="SUPFAM" id="SSF55068">
    <property type="entry name" value="Peptide methionine sulfoxide reductase"/>
    <property type="match status" value="1"/>
</dbReference>
<sequence>MGENANLEKATFGAGCFWHVEEEFRRVPGVVSTLAGYMGGWKEHPTYEEVCSKATGHAEVVEVTFDPAAVTYDHLLRVFWDCHDPTQLNRQGPDIGTNYRSVIFYHSPDQERAARASLEHEQRSGRHSRPIVTEIVPAATFWWAEEYHQHYLEKRGSGSCRW</sequence>
<dbReference type="PANTHER" id="PTHR43774:SF1">
    <property type="entry name" value="PEPTIDE METHIONINE SULFOXIDE REDUCTASE MSRA 2"/>
    <property type="match status" value="1"/>
</dbReference>
<evidence type="ECO:0000313" key="6">
    <source>
        <dbReference type="EMBL" id="KIE43477.1"/>
    </source>
</evidence>
<evidence type="ECO:0000256" key="3">
    <source>
        <dbReference type="ARBA" id="ARBA00048782"/>
    </source>
</evidence>
<evidence type="ECO:0000256" key="4">
    <source>
        <dbReference type="HAMAP-Rule" id="MF_01401"/>
    </source>
</evidence>
<evidence type="ECO:0000256" key="2">
    <source>
        <dbReference type="ARBA" id="ARBA00047806"/>
    </source>
</evidence>
<organism evidence="6 7">
    <name type="scientific">Geobacter soli</name>
    <dbReference type="NCBI Taxonomy" id="1510391"/>
    <lineage>
        <taxon>Bacteria</taxon>
        <taxon>Pseudomonadati</taxon>
        <taxon>Thermodesulfobacteriota</taxon>
        <taxon>Desulfuromonadia</taxon>
        <taxon>Geobacterales</taxon>
        <taxon>Geobacteraceae</taxon>
        <taxon>Geobacter</taxon>
    </lineage>
</organism>
<dbReference type="AlphaFoldDB" id="A0A0C1QRJ9"/>
<dbReference type="GO" id="GO:0033744">
    <property type="term" value="F:L-methionine:thioredoxin-disulfide S-oxidoreductase activity"/>
    <property type="evidence" value="ECO:0007669"/>
    <property type="project" value="RHEA"/>
</dbReference>
<dbReference type="NCBIfam" id="TIGR00401">
    <property type="entry name" value="msrA"/>
    <property type="match status" value="1"/>
</dbReference>
<feature type="domain" description="Peptide methionine sulphoxide reductase MsrA" evidence="5">
    <location>
        <begin position="9"/>
        <end position="160"/>
    </location>
</feature>
<dbReference type="Pfam" id="PF01625">
    <property type="entry name" value="PMSR"/>
    <property type="match status" value="1"/>
</dbReference>
<feature type="active site" evidence="4">
    <location>
        <position position="16"/>
    </location>
</feature>
<comment type="catalytic activity">
    <reaction evidence="3 4">
        <text>[thioredoxin]-disulfide + L-methionine + H2O = L-methionine (S)-S-oxide + [thioredoxin]-dithiol</text>
        <dbReference type="Rhea" id="RHEA:19993"/>
        <dbReference type="Rhea" id="RHEA-COMP:10698"/>
        <dbReference type="Rhea" id="RHEA-COMP:10700"/>
        <dbReference type="ChEBI" id="CHEBI:15377"/>
        <dbReference type="ChEBI" id="CHEBI:29950"/>
        <dbReference type="ChEBI" id="CHEBI:50058"/>
        <dbReference type="ChEBI" id="CHEBI:57844"/>
        <dbReference type="ChEBI" id="CHEBI:58772"/>
        <dbReference type="EC" id="1.8.4.11"/>
    </reaction>
</comment>
<evidence type="ECO:0000259" key="5">
    <source>
        <dbReference type="Pfam" id="PF01625"/>
    </source>
</evidence>
<comment type="similarity">
    <text evidence="4">Belongs to the MsrA Met sulfoxide reductase family.</text>
</comment>
<evidence type="ECO:0000256" key="1">
    <source>
        <dbReference type="ARBA" id="ARBA00023002"/>
    </source>
</evidence>
<proteinExistence type="inferred from homology"/>
<comment type="caution">
    <text evidence="6">The sequence shown here is derived from an EMBL/GenBank/DDBJ whole genome shotgun (WGS) entry which is preliminary data.</text>
</comment>
<dbReference type="InterPro" id="IPR036509">
    <property type="entry name" value="Met_Sox_Rdtase_MsrA_sf"/>
</dbReference>
<gene>
    <name evidence="4" type="primary">msrA</name>
    <name evidence="6" type="ORF">SE37_12970</name>
</gene>
<keyword evidence="7" id="KW-1185">Reference proteome</keyword>
<evidence type="ECO:0000313" key="7">
    <source>
        <dbReference type="Proteomes" id="UP000031433"/>
    </source>
</evidence>